<evidence type="ECO:0000313" key="2">
    <source>
        <dbReference type="EMBL" id="MDT8757562.1"/>
    </source>
</evidence>
<evidence type="ECO:0008006" key="3">
    <source>
        <dbReference type="Google" id="ProtNLM"/>
    </source>
</evidence>
<dbReference type="EMBL" id="JALMLT010000001">
    <property type="protein sequence ID" value="MDT8757562.1"/>
    <property type="molecule type" value="Genomic_DNA"/>
</dbReference>
<evidence type="ECO:0000256" key="1">
    <source>
        <dbReference type="SAM" id="SignalP"/>
    </source>
</evidence>
<reference evidence="2" key="1">
    <citation type="submission" date="2022-04" db="EMBL/GenBank/DDBJ databases">
        <title>Tomato heritable bacteria conferring resistance against bacterial wilt.</title>
        <authorList>
            <person name="Yin J."/>
        </authorList>
    </citation>
    <scope>NUCLEOTIDE SEQUENCE</scope>
    <source>
        <strain evidence="2">Cra20</strain>
    </source>
</reference>
<gene>
    <name evidence="2" type="ORF">MZO42_02525</name>
</gene>
<organism evidence="2">
    <name type="scientific">Sphingomonas psychrotolerans</name>
    <dbReference type="NCBI Taxonomy" id="1327635"/>
    <lineage>
        <taxon>Bacteria</taxon>
        <taxon>Pseudomonadati</taxon>
        <taxon>Pseudomonadota</taxon>
        <taxon>Alphaproteobacteria</taxon>
        <taxon>Sphingomonadales</taxon>
        <taxon>Sphingomonadaceae</taxon>
        <taxon>Sphingomonas</taxon>
    </lineage>
</organism>
<proteinExistence type="predicted"/>
<comment type="caution">
    <text evidence="2">The sequence shown here is derived from an EMBL/GenBank/DDBJ whole genome shotgun (WGS) entry which is preliminary data.</text>
</comment>
<protein>
    <recommendedName>
        <fullName evidence="3">DUF1579 domain-containing protein</fullName>
    </recommendedName>
</protein>
<sequence>MRCIRHGVRLIAMLLAACSAAAAPEQAPPRANPFARFFGDWTLKDDRFQQVWDGKTVETLKIPRHHTRCAAVNTAGSVLCVVTSPDLAGHILWSWDDTHKQVHHLSHFGTARNGIGVGSLDDGADLHLRIRFSDEPEGSYRIYEYKWVSDDEYTMLSRQFDRHGKATGNWYGGSFVRRKPDAH</sequence>
<accession>A0ABU3N1E1</accession>
<name>A0ABU3N1E1_9SPHN</name>
<feature type="signal peptide" evidence="1">
    <location>
        <begin position="1"/>
        <end position="22"/>
    </location>
</feature>
<feature type="chain" id="PRO_5045529056" description="DUF1579 domain-containing protein" evidence="1">
    <location>
        <begin position="23"/>
        <end position="183"/>
    </location>
</feature>
<keyword evidence="1" id="KW-0732">Signal</keyword>